<evidence type="ECO:0008006" key="4">
    <source>
        <dbReference type="Google" id="ProtNLM"/>
    </source>
</evidence>
<dbReference type="AlphaFoldDB" id="A0A371CL10"/>
<reference evidence="2 3" key="1">
    <citation type="journal article" date="2018" name="Biotechnol. Biofuels">
        <title>Integrative visual omics of the white-rot fungus Polyporus brumalis exposes the biotechnological potential of its oxidative enzymes for delignifying raw plant biomass.</title>
        <authorList>
            <person name="Miyauchi S."/>
            <person name="Rancon A."/>
            <person name="Drula E."/>
            <person name="Hage H."/>
            <person name="Chaduli D."/>
            <person name="Favel A."/>
            <person name="Grisel S."/>
            <person name="Henrissat B."/>
            <person name="Herpoel-Gimbert I."/>
            <person name="Ruiz-Duenas F.J."/>
            <person name="Chevret D."/>
            <person name="Hainaut M."/>
            <person name="Lin J."/>
            <person name="Wang M."/>
            <person name="Pangilinan J."/>
            <person name="Lipzen A."/>
            <person name="Lesage-Meessen L."/>
            <person name="Navarro D."/>
            <person name="Riley R."/>
            <person name="Grigoriev I.V."/>
            <person name="Zhou S."/>
            <person name="Raouche S."/>
            <person name="Rosso M.N."/>
        </authorList>
    </citation>
    <scope>NUCLEOTIDE SEQUENCE [LARGE SCALE GENOMIC DNA]</scope>
    <source>
        <strain evidence="2 3">BRFM 1820</strain>
    </source>
</reference>
<evidence type="ECO:0000313" key="2">
    <source>
        <dbReference type="EMBL" id="RDX40968.1"/>
    </source>
</evidence>
<dbReference type="Proteomes" id="UP000256964">
    <property type="component" value="Unassembled WGS sequence"/>
</dbReference>
<keyword evidence="1" id="KW-0472">Membrane</keyword>
<feature type="transmembrane region" description="Helical" evidence="1">
    <location>
        <begin position="57"/>
        <end position="75"/>
    </location>
</feature>
<feature type="transmembrane region" description="Helical" evidence="1">
    <location>
        <begin position="215"/>
        <end position="236"/>
    </location>
</feature>
<name>A0A371CL10_9APHY</name>
<feature type="transmembrane region" description="Helical" evidence="1">
    <location>
        <begin position="95"/>
        <end position="117"/>
    </location>
</feature>
<keyword evidence="3" id="KW-1185">Reference proteome</keyword>
<accession>A0A371CL10</accession>
<evidence type="ECO:0000256" key="1">
    <source>
        <dbReference type="SAM" id="Phobius"/>
    </source>
</evidence>
<protein>
    <recommendedName>
        <fullName evidence="4">STE3-domain-containing protein</fullName>
    </recommendedName>
</protein>
<sequence length="370" mass="40596">MTQTAPPSLSPDPVLRLRPEEGLSLLLIGTVWFSFLIPVVILLFYFSDSPFRRRPVFLFNTLSVILGLGGGAFIINTFSNFVLDPSARISSTVLTIVFSFVYLIPPCVQSVLLFRVVSGCIARHLTTRTMVAVCSPTVAVKCARVALASILLSRLHENFGGSADAAWSQSDMTYVQVLWFLQLCDDIYVSSLLAMEPSSCLNSRRTLSHWSLRKLARIALASFAIPILLDICQVVQSFLHLRFAAQMYIPLVNGYVQIICVLVATICPANDQHTPTTGARHDSEAGLGSMASQIPYSVGEHRFQQLTSPSVKEAFSESIRDSNTAVGEEDAEERLKWLAELGKERMRGPSLATAATFDNTGQPAPVFYAV</sequence>
<proteinExistence type="predicted"/>
<organism evidence="2 3">
    <name type="scientific">Lentinus brumalis</name>
    <dbReference type="NCBI Taxonomy" id="2498619"/>
    <lineage>
        <taxon>Eukaryota</taxon>
        <taxon>Fungi</taxon>
        <taxon>Dikarya</taxon>
        <taxon>Basidiomycota</taxon>
        <taxon>Agaricomycotina</taxon>
        <taxon>Agaricomycetes</taxon>
        <taxon>Polyporales</taxon>
        <taxon>Polyporaceae</taxon>
        <taxon>Lentinus</taxon>
    </lineage>
</organism>
<keyword evidence="1" id="KW-1133">Transmembrane helix</keyword>
<feature type="transmembrane region" description="Helical" evidence="1">
    <location>
        <begin position="23"/>
        <end position="45"/>
    </location>
</feature>
<keyword evidence="1" id="KW-0812">Transmembrane</keyword>
<feature type="transmembrane region" description="Helical" evidence="1">
    <location>
        <begin position="248"/>
        <end position="267"/>
    </location>
</feature>
<dbReference type="EMBL" id="KZ857529">
    <property type="protein sequence ID" value="RDX40968.1"/>
    <property type="molecule type" value="Genomic_DNA"/>
</dbReference>
<gene>
    <name evidence="2" type="ORF">OH76DRAFT_1450222</name>
</gene>
<evidence type="ECO:0000313" key="3">
    <source>
        <dbReference type="Proteomes" id="UP000256964"/>
    </source>
</evidence>
<dbReference type="OrthoDB" id="2751582at2759"/>